<comment type="function">
    <text evidence="11 14">Involved in the type II fatty acid elongation cycle. Catalyzes the elongation of a wide range of acyl-ACP by the addition of two carbons from malonyl-ACP to an acyl acceptor. Can efficiently catalyze the conversion of palmitoleoyl-ACP (cis-hexadec-9-enoyl-ACP) to cis-vaccenoyl-ACP (cis-octadec-11-enoyl-ACP), an essential step in the thermal regulation of fatty acid composition.</text>
</comment>
<keyword evidence="9 14" id="KW-0275">Fatty acid biosynthesis</keyword>
<keyword evidence="10 14" id="KW-0012">Acyltransferase</keyword>
<evidence type="ECO:0000256" key="6">
    <source>
        <dbReference type="ARBA" id="ARBA00022679"/>
    </source>
</evidence>
<dbReference type="InterPro" id="IPR000794">
    <property type="entry name" value="Beta-ketoacyl_synthase"/>
</dbReference>
<comment type="caution">
    <text evidence="17">The sequence shown here is derived from an EMBL/GenBank/DDBJ whole genome shotgun (WGS) entry which is preliminary data.</text>
</comment>
<organism evidence="17 18">
    <name type="scientific">Crossiella equi</name>
    <dbReference type="NCBI Taxonomy" id="130796"/>
    <lineage>
        <taxon>Bacteria</taxon>
        <taxon>Bacillati</taxon>
        <taxon>Actinomycetota</taxon>
        <taxon>Actinomycetes</taxon>
        <taxon>Pseudonocardiales</taxon>
        <taxon>Pseudonocardiaceae</taxon>
        <taxon>Crossiella</taxon>
    </lineage>
</organism>
<evidence type="ECO:0000256" key="13">
    <source>
        <dbReference type="ARBA" id="ARBA00047659"/>
    </source>
</evidence>
<proteinExistence type="inferred from homology"/>
<keyword evidence="6 14" id="KW-0808">Transferase</keyword>
<evidence type="ECO:0000256" key="5">
    <source>
        <dbReference type="ARBA" id="ARBA00022516"/>
    </source>
</evidence>
<protein>
    <recommendedName>
        <fullName evidence="4 14">3-oxoacyl-[acyl-carrier-protein] synthase 2</fullName>
        <ecNumber evidence="3 14">2.3.1.179</ecNumber>
    </recommendedName>
</protein>
<evidence type="ECO:0000256" key="7">
    <source>
        <dbReference type="ARBA" id="ARBA00022832"/>
    </source>
</evidence>
<dbReference type="InterPro" id="IPR014031">
    <property type="entry name" value="Ketoacyl_synth_C"/>
</dbReference>
<dbReference type="CDD" id="cd00834">
    <property type="entry name" value="KAS_I_II"/>
    <property type="match status" value="1"/>
</dbReference>
<evidence type="ECO:0000256" key="11">
    <source>
        <dbReference type="ARBA" id="ARBA00024006"/>
    </source>
</evidence>
<name>A0ABS5A9W4_9PSEU</name>
<feature type="domain" description="Ketosynthase family 3 (KS3)" evidence="16">
    <location>
        <begin position="12"/>
        <end position="419"/>
    </location>
</feature>
<accession>A0ABS5A9W4</accession>
<dbReference type="GO" id="GO:0004315">
    <property type="term" value="F:3-oxoacyl-[acyl-carrier-protein] synthase activity"/>
    <property type="evidence" value="ECO:0007669"/>
    <property type="project" value="UniProtKB-EC"/>
</dbReference>
<keyword evidence="8" id="KW-0443">Lipid metabolism</keyword>
<dbReference type="RefSeq" id="WP_086780658.1">
    <property type="nucleotide sequence ID" value="NZ_JAGIOO010000001.1"/>
</dbReference>
<dbReference type="PANTHER" id="PTHR11712">
    <property type="entry name" value="POLYKETIDE SYNTHASE-RELATED"/>
    <property type="match status" value="1"/>
</dbReference>
<evidence type="ECO:0000313" key="18">
    <source>
        <dbReference type="Proteomes" id="UP001519363"/>
    </source>
</evidence>
<evidence type="ECO:0000256" key="1">
    <source>
        <dbReference type="ARBA" id="ARBA00005194"/>
    </source>
</evidence>
<reference evidence="17 18" key="1">
    <citation type="submission" date="2021-03" db="EMBL/GenBank/DDBJ databases">
        <title>Sequencing the genomes of 1000 actinobacteria strains.</title>
        <authorList>
            <person name="Klenk H.-P."/>
        </authorList>
    </citation>
    <scope>NUCLEOTIDE SEQUENCE [LARGE SCALE GENOMIC DNA]</scope>
    <source>
        <strain evidence="17 18">DSM 44580</strain>
    </source>
</reference>
<dbReference type="Proteomes" id="UP001519363">
    <property type="component" value="Unassembled WGS sequence"/>
</dbReference>
<evidence type="ECO:0000313" key="17">
    <source>
        <dbReference type="EMBL" id="MBP2473366.1"/>
    </source>
</evidence>
<dbReference type="Gene3D" id="3.40.47.10">
    <property type="match status" value="1"/>
</dbReference>
<evidence type="ECO:0000259" key="16">
    <source>
        <dbReference type="PROSITE" id="PS52004"/>
    </source>
</evidence>
<dbReference type="EC" id="2.3.1.179" evidence="3 14"/>
<comment type="pathway">
    <text evidence="1 14">Lipid metabolism; fatty acid biosynthesis.</text>
</comment>
<evidence type="ECO:0000256" key="9">
    <source>
        <dbReference type="ARBA" id="ARBA00023160"/>
    </source>
</evidence>
<dbReference type="InterPro" id="IPR016039">
    <property type="entry name" value="Thiolase-like"/>
</dbReference>
<gene>
    <name evidence="17" type="ORF">JOF53_002238</name>
</gene>
<dbReference type="PROSITE" id="PS52004">
    <property type="entry name" value="KS3_2"/>
    <property type="match status" value="1"/>
</dbReference>
<evidence type="ECO:0000256" key="15">
    <source>
        <dbReference type="RuleBase" id="RU003694"/>
    </source>
</evidence>
<evidence type="ECO:0000256" key="3">
    <source>
        <dbReference type="ARBA" id="ARBA00012356"/>
    </source>
</evidence>
<evidence type="ECO:0000256" key="8">
    <source>
        <dbReference type="ARBA" id="ARBA00023098"/>
    </source>
</evidence>
<keyword evidence="18" id="KW-1185">Reference proteome</keyword>
<comment type="similarity">
    <text evidence="2 14 15">Belongs to the thiolase-like superfamily. Beta-ketoacyl-ACP synthases family.</text>
</comment>
<dbReference type="InterPro" id="IPR017568">
    <property type="entry name" value="3-oxoacyl-ACP_synth-2"/>
</dbReference>
<dbReference type="SUPFAM" id="SSF53901">
    <property type="entry name" value="Thiolase-like"/>
    <property type="match status" value="2"/>
</dbReference>
<sequence length="422" mass="44279">MSSFDSQLRALRRRVVVTGTGAVTPIGLSVDETWSALLEGRSGIAPITGFDTSAYPTQFAGQVKGFDIDAYLPKRVSRRVDPYGQYAIAAALQAVEQAKLTIDEELAPKVGIWIGTGYGPSQTSQQVALDVEAKGIRGVSPYSPVTASPDSPTGELSMLLGAQGPNGSCSMACASGTDAIGHALRLIQFGQADVMVVGGAEANITEPDIAGGVLGRSLSRRSDDPTRACRPFDVDRDGFVLASGSGFLVLEEMNRALERGVPILAEIVGYGSTSDAHHWTAPHPEALGARRAIQGALDDAGLTPADVGYINAHGTSTPLNDPTETSAIRQVFGEHATRVPVSSTKSMTGHMIGAAGAFEMVACVQVLNTGIVPPTINCDNPIDPEMNYVPHTPQQHDVRVTMSNSFGFGGHNAVLVAKKWEA</sequence>
<dbReference type="EMBL" id="JAGIOO010000001">
    <property type="protein sequence ID" value="MBP2473366.1"/>
    <property type="molecule type" value="Genomic_DNA"/>
</dbReference>
<evidence type="ECO:0000256" key="10">
    <source>
        <dbReference type="ARBA" id="ARBA00023315"/>
    </source>
</evidence>
<keyword evidence="7" id="KW-0276">Fatty acid metabolism</keyword>
<evidence type="ECO:0000256" key="14">
    <source>
        <dbReference type="PIRNR" id="PIRNR000447"/>
    </source>
</evidence>
<dbReference type="Pfam" id="PF00109">
    <property type="entry name" value="ketoacyl-synt"/>
    <property type="match status" value="1"/>
</dbReference>
<evidence type="ECO:0000256" key="2">
    <source>
        <dbReference type="ARBA" id="ARBA00008467"/>
    </source>
</evidence>
<dbReference type="SMART" id="SM00825">
    <property type="entry name" value="PKS_KS"/>
    <property type="match status" value="1"/>
</dbReference>
<dbReference type="PANTHER" id="PTHR11712:SF336">
    <property type="entry name" value="3-OXOACYL-[ACYL-CARRIER-PROTEIN] SYNTHASE, MITOCHONDRIAL"/>
    <property type="match status" value="1"/>
</dbReference>
<comment type="catalytic activity">
    <reaction evidence="13 14">
        <text>a fatty acyl-[ACP] + malonyl-[ACP] + H(+) = a 3-oxoacyl-[ACP] + holo-[ACP] + CO2</text>
        <dbReference type="Rhea" id="RHEA:22836"/>
        <dbReference type="Rhea" id="RHEA-COMP:9623"/>
        <dbReference type="Rhea" id="RHEA-COMP:9685"/>
        <dbReference type="Rhea" id="RHEA-COMP:9916"/>
        <dbReference type="Rhea" id="RHEA-COMP:14125"/>
        <dbReference type="ChEBI" id="CHEBI:15378"/>
        <dbReference type="ChEBI" id="CHEBI:16526"/>
        <dbReference type="ChEBI" id="CHEBI:64479"/>
        <dbReference type="ChEBI" id="CHEBI:78449"/>
        <dbReference type="ChEBI" id="CHEBI:78776"/>
        <dbReference type="ChEBI" id="CHEBI:138651"/>
    </reaction>
</comment>
<comment type="catalytic activity">
    <reaction evidence="12 14">
        <text>(9Z)-hexadecenoyl-[ACP] + malonyl-[ACP] + H(+) = 3-oxo-(11Z)-octadecenoyl-[ACP] + holo-[ACP] + CO2</text>
        <dbReference type="Rhea" id="RHEA:55040"/>
        <dbReference type="Rhea" id="RHEA-COMP:9623"/>
        <dbReference type="Rhea" id="RHEA-COMP:9685"/>
        <dbReference type="Rhea" id="RHEA-COMP:10800"/>
        <dbReference type="Rhea" id="RHEA-COMP:14074"/>
        <dbReference type="ChEBI" id="CHEBI:15378"/>
        <dbReference type="ChEBI" id="CHEBI:16526"/>
        <dbReference type="ChEBI" id="CHEBI:64479"/>
        <dbReference type="ChEBI" id="CHEBI:78449"/>
        <dbReference type="ChEBI" id="CHEBI:83989"/>
        <dbReference type="ChEBI" id="CHEBI:138538"/>
        <dbReference type="EC" id="2.3.1.179"/>
    </reaction>
</comment>
<keyword evidence="5 14" id="KW-0444">Lipid biosynthesis</keyword>
<dbReference type="InterPro" id="IPR014030">
    <property type="entry name" value="Ketoacyl_synth_N"/>
</dbReference>
<dbReference type="PIRSF" id="PIRSF000447">
    <property type="entry name" value="KAS_II"/>
    <property type="match status" value="1"/>
</dbReference>
<evidence type="ECO:0000256" key="12">
    <source>
        <dbReference type="ARBA" id="ARBA00047318"/>
    </source>
</evidence>
<dbReference type="NCBIfam" id="NF005589">
    <property type="entry name" value="PRK07314.1"/>
    <property type="match status" value="1"/>
</dbReference>
<dbReference type="NCBIfam" id="TIGR03150">
    <property type="entry name" value="fabF"/>
    <property type="match status" value="1"/>
</dbReference>
<dbReference type="InterPro" id="IPR020841">
    <property type="entry name" value="PKS_Beta-ketoAc_synthase_dom"/>
</dbReference>
<evidence type="ECO:0000256" key="4">
    <source>
        <dbReference type="ARBA" id="ARBA00014657"/>
    </source>
</evidence>
<dbReference type="Pfam" id="PF02801">
    <property type="entry name" value="Ketoacyl-synt_C"/>
    <property type="match status" value="1"/>
</dbReference>